<dbReference type="Pfam" id="PF10502">
    <property type="entry name" value="Peptidase_S26"/>
    <property type="match status" value="1"/>
</dbReference>
<proteinExistence type="inferred from homology"/>
<dbReference type="RefSeq" id="WP_378777192.1">
    <property type="nucleotide sequence ID" value="NZ_JBHTMX010000254.1"/>
</dbReference>
<dbReference type="NCBIfam" id="TIGR02227">
    <property type="entry name" value="sigpep_I_bact"/>
    <property type="match status" value="1"/>
</dbReference>
<dbReference type="GO" id="GO:0009003">
    <property type="term" value="F:signal peptidase activity"/>
    <property type="evidence" value="ECO:0007669"/>
    <property type="project" value="UniProtKB-EC"/>
</dbReference>
<dbReference type="EC" id="3.4.21.89" evidence="3"/>
<sequence>MSSPVTTRAPGFGNALLTALLTLLLPPLGYVFLGHWRRGAAQIVALLALWALTAFGPAALFETVAGVAAYVALALVTLLGFLADALRILFTGRARRGLPFQRWWPYAGVALGLIGFGVLDAAMTEADRKTVRSYRVPSSSALPTLRPGDLFFALRLSAPPRRGDVVVYRVARDARIGRVMALGGDRIAMRNGAVVLNGVELKREAAPPFVSPAGEGLRARELPVMRETNAEGRSYLTLDLNEAGFLDTTDEVEVPPGHVFVLGDNRDNSLDSRVPNVVGFVPEAEVRRRAGAIYWSDDLGRVGAAIE</sequence>
<reference evidence="6" key="1">
    <citation type="journal article" date="2019" name="Int. J. Syst. Evol. Microbiol.">
        <title>The Global Catalogue of Microorganisms (GCM) 10K type strain sequencing project: providing services to taxonomists for standard genome sequencing and annotation.</title>
        <authorList>
            <consortium name="The Broad Institute Genomics Platform"/>
            <consortium name="The Broad Institute Genome Sequencing Center for Infectious Disease"/>
            <person name="Wu L."/>
            <person name="Ma J."/>
        </authorList>
    </citation>
    <scope>NUCLEOTIDE SEQUENCE [LARGE SCALE GENOMIC DNA]</scope>
    <source>
        <strain evidence="6">CCUG 61696</strain>
    </source>
</reference>
<organism evidence="5 6">
    <name type="scientific">Methylopila musalis</name>
    <dbReference type="NCBI Taxonomy" id="1134781"/>
    <lineage>
        <taxon>Bacteria</taxon>
        <taxon>Pseudomonadati</taxon>
        <taxon>Pseudomonadota</taxon>
        <taxon>Alphaproteobacteria</taxon>
        <taxon>Hyphomicrobiales</taxon>
        <taxon>Methylopilaceae</taxon>
        <taxon>Methylopila</taxon>
    </lineage>
</organism>
<feature type="transmembrane region" description="Helical" evidence="3">
    <location>
        <begin position="12"/>
        <end position="33"/>
    </location>
</feature>
<evidence type="ECO:0000256" key="2">
    <source>
        <dbReference type="ARBA" id="ARBA00022801"/>
    </source>
</evidence>
<dbReference type="PANTHER" id="PTHR43390">
    <property type="entry name" value="SIGNAL PEPTIDASE I"/>
    <property type="match status" value="1"/>
</dbReference>
<dbReference type="SUPFAM" id="SSF51306">
    <property type="entry name" value="LexA/Signal peptidase"/>
    <property type="match status" value="1"/>
</dbReference>
<feature type="domain" description="Peptidase S26" evidence="4">
    <location>
        <begin position="131"/>
        <end position="295"/>
    </location>
</feature>
<dbReference type="InterPro" id="IPR019758">
    <property type="entry name" value="Pept_S26A_signal_pept_1_CS"/>
</dbReference>
<dbReference type="Gene3D" id="2.10.109.10">
    <property type="entry name" value="Umud Fragment, subunit A"/>
    <property type="match status" value="1"/>
</dbReference>
<keyword evidence="6" id="KW-1185">Reference proteome</keyword>
<comment type="subcellular location">
    <subcellularLocation>
        <location evidence="3">Membrane</location>
        <topology evidence="3">Single-pass type II membrane protein</topology>
    </subcellularLocation>
</comment>
<feature type="transmembrane region" description="Helical" evidence="3">
    <location>
        <begin position="103"/>
        <end position="123"/>
    </location>
</feature>
<accession>A0ABW3ZB82</accession>
<dbReference type="EMBL" id="JBHTMX010000254">
    <property type="protein sequence ID" value="MFD1333546.1"/>
    <property type="molecule type" value="Genomic_DNA"/>
</dbReference>
<dbReference type="PRINTS" id="PR00727">
    <property type="entry name" value="LEADERPTASE"/>
</dbReference>
<feature type="transmembrane region" description="Helical" evidence="3">
    <location>
        <begin position="67"/>
        <end position="91"/>
    </location>
</feature>
<evidence type="ECO:0000313" key="6">
    <source>
        <dbReference type="Proteomes" id="UP001597171"/>
    </source>
</evidence>
<evidence type="ECO:0000256" key="3">
    <source>
        <dbReference type="RuleBase" id="RU362042"/>
    </source>
</evidence>
<comment type="caution">
    <text evidence="5">The sequence shown here is derived from an EMBL/GenBank/DDBJ whole genome shotgun (WGS) entry which is preliminary data.</text>
</comment>
<dbReference type="PANTHER" id="PTHR43390:SF14">
    <property type="entry name" value="SIGNAL PEPTIDASE I"/>
    <property type="match status" value="1"/>
</dbReference>
<protein>
    <recommendedName>
        <fullName evidence="1 3">Signal peptidase I</fullName>
        <ecNumber evidence="3">3.4.21.89</ecNumber>
    </recommendedName>
</protein>
<gene>
    <name evidence="5" type="primary">lepB</name>
    <name evidence="5" type="ORF">ACFQ4O_16210</name>
</gene>
<evidence type="ECO:0000259" key="4">
    <source>
        <dbReference type="Pfam" id="PF10502"/>
    </source>
</evidence>
<evidence type="ECO:0000256" key="1">
    <source>
        <dbReference type="ARBA" id="ARBA00019232"/>
    </source>
</evidence>
<keyword evidence="3" id="KW-0472">Membrane</keyword>
<dbReference type="InterPro" id="IPR036286">
    <property type="entry name" value="LexA/Signal_pep-like_sf"/>
</dbReference>
<dbReference type="CDD" id="cd06530">
    <property type="entry name" value="S26_SPase_I"/>
    <property type="match status" value="1"/>
</dbReference>
<keyword evidence="2 3" id="KW-0378">Hydrolase</keyword>
<dbReference type="InterPro" id="IPR000223">
    <property type="entry name" value="Pept_S26A_signal_pept_1"/>
</dbReference>
<name>A0ABW3ZB82_9HYPH</name>
<comment type="caution">
    <text evidence="3">Lacks conserved residue(s) required for the propagation of feature annotation.</text>
</comment>
<evidence type="ECO:0000313" key="5">
    <source>
        <dbReference type="EMBL" id="MFD1333546.1"/>
    </source>
</evidence>
<feature type="transmembrane region" description="Helical" evidence="3">
    <location>
        <begin position="40"/>
        <end position="61"/>
    </location>
</feature>
<dbReference type="Proteomes" id="UP001597171">
    <property type="component" value="Unassembled WGS sequence"/>
</dbReference>
<comment type="similarity">
    <text evidence="3">Belongs to the peptidase S26 family.</text>
</comment>
<keyword evidence="3" id="KW-0645">Protease</keyword>
<dbReference type="PROSITE" id="PS00761">
    <property type="entry name" value="SPASE_I_3"/>
    <property type="match status" value="1"/>
</dbReference>
<comment type="catalytic activity">
    <reaction evidence="3">
        <text>Cleavage of hydrophobic, N-terminal signal or leader sequences from secreted and periplasmic proteins.</text>
        <dbReference type="EC" id="3.4.21.89"/>
    </reaction>
</comment>
<keyword evidence="3" id="KW-1133">Transmembrane helix</keyword>
<keyword evidence="3" id="KW-0812">Transmembrane</keyword>
<dbReference type="InterPro" id="IPR019533">
    <property type="entry name" value="Peptidase_S26"/>
</dbReference>